<reference evidence="1" key="1">
    <citation type="journal article" date="2014" name="Front. Microbiol.">
        <title>High frequency of phylogenetically diverse reductive dehalogenase-homologous genes in deep subseafloor sedimentary metagenomes.</title>
        <authorList>
            <person name="Kawai M."/>
            <person name="Futagami T."/>
            <person name="Toyoda A."/>
            <person name="Takaki Y."/>
            <person name="Nishi S."/>
            <person name="Hori S."/>
            <person name="Arai W."/>
            <person name="Tsubouchi T."/>
            <person name="Morono Y."/>
            <person name="Uchiyama I."/>
            <person name="Ito T."/>
            <person name="Fujiyama A."/>
            <person name="Inagaki F."/>
            <person name="Takami H."/>
        </authorList>
    </citation>
    <scope>NUCLEOTIDE SEQUENCE</scope>
    <source>
        <strain evidence="1">Expedition CK06-06</strain>
    </source>
</reference>
<protein>
    <submittedName>
        <fullName evidence="1">Uncharacterized protein</fullName>
    </submittedName>
</protein>
<comment type="caution">
    <text evidence="1">The sequence shown here is derived from an EMBL/GenBank/DDBJ whole genome shotgun (WGS) entry which is preliminary data.</text>
</comment>
<evidence type="ECO:0000313" key="1">
    <source>
        <dbReference type="EMBL" id="GAH91975.1"/>
    </source>
</evidence>
<organism evidence="1">
    <name type="scientific">marine sediment metagenome</name>
    <dbReference type="NCBI Taxonomy" id="412755"/>
    <lineage>
        <taxon>unclassified sequences</taxon>
        <taxon>metagenomes</taxon>
        <taxon>ecological metagenomes</taxon>
    </lineage>
</organism>
<gene>
    <name evidence="1" type="ORF">S03H2_71558</name>
</gene>
<proteinExistence type="predicted"/>
<dbReference type="AlphaFoldDB" id="X1KED4"/>
<sequence length="89" mass="9520">APKKVIIESNKIAIITAKMTGVKSPANGKIAVVIVQQMNPIKRKDFLLPLTSLNVPINIVVKVPTVVVIATIKAIYKGTGAIALYKKTL</sequence>
<name>X1KED4_9ZZZZ</name>
<feature type="non-terminal residue" evidence="1">
    <location>
        <position position="1"/>
    </location>
</feature>
<dbReference type="EMBL" id="BARU01047952">
    <property type="protein sequence ID" value="GAH91975.1"/>
    <property type="molecule type" value="Genomic_DNA"/>
</dbReference>
<accession>X1KED4</accession>